<evidence type="ECO:0000256" key="3">
    <source>
        <dbReference type="SAM" id="Phobius"/>
    </source>
</evidence>
<dbReference type="RefSeq" id="WP_244590414.1">
    <property type="nucleotide sequence ID" value="NZ_CAWNRH010000105.1"/>
</dbReference>
<dbReference type="GO" id="GO:0005886">
    <property type="term" value="C:plasma membrane"/>
    <property type="evidence" value="ECO:0007669"/>
    <property type="project" value="TreeGrafter"/>
</dbReference>
<evidence type="ECO:0000256" key="2">
    <source>
        <dbReference type="RuleBase" id="RU003793"/>
    </source>
</evidence>
<evidence type="ECO:0000256" key="1">
    <source>
        <dbReference type="ARBA" id="ARBA00005801"/>
    </source>
</evidence>
<dbReference type="Gene3D" id="1.20.120.1220">
    <property type="match status" value="1"/>
</dbReference>
<dbReference type="GO" id="GO:0004190">
    <property type="term" value="F:aspartic-type endopeptidase activity"/>
    <property type="evidence" value="ECO:0007669"/>
    <property type="project" value="InterPro"/>
</dbReference>
<dbReference type="PANTHER" id="PTHR30487:SF0">
    <property type="entry name" value="PREPILIN LEADER PEPTIDASE_N-METHYLTRANSFERASE-RELATED"/>
    <property type="match status" value="1"/>
</dbReference>
<sequence length="179" mass="20163">MEAVLSIFMDGKGQWFNNPVNLNDIIISFFCITLVCLAIIDIKTYQLPDIFTQPLLWFGLVFNSGDNLIPIKSAIYGAISGYLFLWVLYWLCRCVFKKEGVGYGDLKLAAAIGAWIGMEMIPVLMLLSSISGLLGFAIIWLKRKNYPEFIAFGPYLCFSAILLMFFYLSGINIIELAQV</sequence>
<feature type="transmembrane region" description="Helical" evidence="3">
    <location>
        <begin position="153"/>
        <end position="174"/>
    </location>
</feature>
<evidence type="ECO:0000259" key="4">
    <source>
        <dbReference type="Pfam" id="PF01478"/>
    </source>
</evidence>
<keyword evidence="3" id="KW-1133">Transmembrane helix</keyword>
<evidence type="ECO:0000313" key="6">
    <source>
        <dbReference type="Proteomes" id="UP000222366"/>
    </source>
</evidence>
<feature type="transmembrane region" description="Helical" evidence="3">
    <location>
        <begin position="75"/>
        <end position="96"/>
    </location>
</feature>
<feature type="transmembrane region" description="Helical" evidence="3">
    <location>
        <begin position="108"/>
        <end position="141"/>
    </location>
</feature>
<dbReference type="PRINTS" id="PR00864">
    <property type="entry name" value="PREPILNPTASE"/>
</dbReference>
<evidence type="ECO:0000313" key="5">
    <source>
        <dbReference type="EMBL" id="PHM64409.1"/>
    </source>
</evidence>
<dbReference type="Proteomes" id="UP000222366">
    <property type="component" value="Unassembled WGS sequence"/>
</dbReference>
<organism evidence="5 6">
    <name type="scientific">Xenorhabdus stockiae</name>
    <dbReference type="NCBI Taxonomy" id="351614"/>
    <lineage>
        <taxon>Bacteria</taxon>
        <taxon>Pseudomonadati</taxon>
        <taxon>Pseudomonadota</taxon>
        <taxon>Gammaproteobacteria</taxon>
        <taxon>Enterobacterales</taxon>
        <taxon>Morganellaceae</taxon>
        <taxon>Xenorhabdus</taxon>
    </lineage>
</organism>
<reference evidence="5 6" key="1">
    <citation type="journal article" date="2017" name="Nat. Microbiol.">
        <title>Natural product diversity associated with the nematode symbionts Photorhabdus and Xenorhabdus.</title>
        <authorList>
            <person name="Tobias N.J."/>
            <person name="Wolff H."/>
            <person name="Djahanschiri B."/>
            <person name="Grundmann F."/>
            <person name="Kronenwerth M."/>
            <person name="Shi Y.M."/>
            <person name="Simonyi S."/>
            <person name="Grun P."/>
            <person name="Shapiro-Ilan D."/>
            <person name="Pidot S.J."/>
            <person name="Stinear T.P."/>
            <person name="Ebersberger I."/>
            <person name="Bode H.B."/>
        </authorList>
    </citation>
    <scope>NUCLEOTIDE SEQUENCE [LARGE SCALE GENOMIC DNA]</scope>
    <source>
        <strain evidence="5 6">DSM 17904</strain>
    </source>
</reference>
<comment type="similarity">
    <text evidence="1 2">Belongs to the peptidase A24 family.</text>
</comment>
<dbReference type="Pfam" id="PF01478">
    <property type="entry name" value="Peptidase_A24"/>
    <property type="match status" value="1"/>
</dbReference>
<keyword evidence="6" id="KW-1185">Reference proteome</keyword>
<dbReference type="GO" id="GO:0006465">
    <property type="term" value="P:signal peptide processing"/>
    <property type="evidence" value="ECO:0007669"/>
    <property type="project" value="TreeGrafter"/>
</dbReference>
<comment type="caution">
    <text evidence="5">The sequence shown here is derived from an EMBL/GenBank/DDBJ whole genome shotgun (WGS) entry which is preliminary data.</text>
</comment>
<keyword evidence="3" id="KW-0472">Membrane</keyword>
<protein>
    <submittedName>
        <fullName evidence="5">Prepilin peptidase</fullName>
    </submittedName>
</protein>
<feature type="transmembrane region" description="Helical" evidence="3">
    <location>
        <begin position="20"/>
        <end position="40"/>
    </location>
</feature>
<dbReference type="AlphaFoldDB" id="A0A2D0KLU0"/>
<accession>A0A2D0KLU0</accession>
<keyword evidence="3" id="KW-0812">Transmembrane</keyword>
<gene>
    <name evidence="5" type="ORF">Xsto_03069</name>
</gene>
<dbReference type="EMBL" id="NJAJ01000030">
    <property type="protein sequence ID" value="PHM64409.1"/>
    <property type="molecule type" value="Genomic_DNA"/>
</dbReference>
<name>A0A2D0KLU0_9GAMM</name>
<dbReference type="InterPro" id="IPR000045">
    <property type="entry name" value="Prepilin_IV_endopep_pep"/>
</dbReference>
<proteinExistence type="inferred from homology"/>
<feature type="domain" description="Prepilin type IV endopeptidase peptidase" evidence="4">
    <location>
        <begin position="29"/>
        <end position="134"/>
    </location>
</feature>
<dbReference type="InterPro" id="IPR050882">
    <property type="entry name" value="Prepilin_peptidase/N-MTase"/>
</dbReference>
<dbReference type="PANTHER" id="PTHR30487">
    <property type="entry name" value="TYPE 4 PREPILIN-LIKE PROTEINS LEADER PEPTIDE-PROCESSING ENZYME"/>
    <property type="match status" value="1"/>
</dbReference>
<dbReference type="InterPro" id="IPR014032">
    <property type="entry name" value="Peptidase_A24A_bac"/>
</dbReference>